<dbReference type="GeneID" id="82150761"/>
<dbReference type="Proteomes" id="UP000297635">
    <property type="component" value="Unassembled WGS sequence"/>
</dbReference>
<evidence type="ECO:0000313" key="12">
    <source>
        <dbReference type="Proteomes" id="UP000297635"/>
    </source>
</evidence>
<dbReference type="InterPro" id="IPR008242">
    <property type="entry name" value="Chor_mutase/pphenate_deHydtase"/>
</dbReference>
<dbReference type="SUPFAM" id="SSF55021">
    <property type="entry name" value="ACT-like"/>
    <property type="match status" value="1"/>
</dbReference>
<dbReference type="PIRSF" id="PIRSF001500">
    <property type="entry name" value="Chor_mut_pdt_Ppr"/>
    <property type="match status" value="1"/>
</dbReference>
<dbReference type="GO" id="GO:0004664">
    <property type="term" value="F:prephenate dehydratase activity"/>
    <property type="evidence" value="ECO:0007669"/>
    <property type="project" value="UniProtKB-EC"/>
</dbReference>
<reference evidence="11 12" key="1">
    <citation type="submission" date="2019-02" db="EMBL/GenBank/DDBJ databases">
        <title>Isolation and identification of novel species under the genus Muribaculum.</title>
        <authorList>
            <person name="Miyake S."/>
            <person name="Ding Y."/>
            <person name="Low A."/>
            <person name="Soh M."/>
            <person name="Seedorf H."/>
        </authorList>
    </citation>
    <scope>NUCLEOTIDE SEQUENCE [LARGE SCALE GENOMIC DNA]</scope>
    <source>
        <strain evidence="11 12">TLL-A3</strain>
    </source>
</reference>
<dbReference type="Pfam" id="PF00800">
    <property type="entry name" value="PDT"/>
    <property type="match status" value="1"/>
</dbReference>
<dbReference type="PROSITE" id="PS51171">
    <property type="entry name" value="PREPHENATE_DEHYDR_3"/>
    <property type="match status" value="1"/>
</dbReference>
<evidence type="ECO:0000256" key="3">
    <source>
        <dbReference type="ARBA" id="ARBA00022605"/>
    </source>
</evidence>
<keyword evidence="12" id="KW-1185">Reference proteome</keyword>
<evidence type="ECO:0000259" key="10">
    <source>
        <dbReference type="PROSITE" id="PS51671"/>
    </source>
</evidence>
<dbReference type="GO" id="GO:0005737">
    <property type="term" value="C:cytoplasm"/>
    <property type="evidence" value="ECO:0007669"/>
    <property type="project" value="TreeGrafter"/>
</dbReference>
<proteinExistence type="predicted"/>
<dbReference type="CDD" id="cd13631">
    <property type="entry name" value="PBP2_Ct-PDT_like"/>
    <property type="match status" value="1"/>
</dbReference>
<dbReference type="GO" id="GO:0009094">
    <property type="term" value="P:L-phenylalanine biosynthetic process"/>
    <property type="evidence" value="ECO:0007669"/>
    <property type="project" value="UniProtKB-UniPathway"/>
</dbReference>
<name>A0A4Z0V4Q8_9BACT</name>
<dbReference type="Gene3D" id="3.30.70.260">
    <property type="match status" value="1"/>
</dbReference>
<dbReference type="InterPro" id="IPR001086">
    <property type="entry name" value="Preph_deHydtase"/>
</dbReference>
<evidence type="ECO:0000256" key="1">
    <source>
        <dbReference type="ARBA" id="ARBA00004741"/>
    </source>
</evidence>
<dbReference type="EMBL" id="SJSA01000002">
    <property type="protein sequence ID" value="TGG36796.1"/>
    <property type="molecule type" value="Genomic_DNA"/>
</dbReference>
<dbReference type="InterPro" id="IPR002912">
    <property type="entry name" value="ACT_dom"/>
</dbReference>
<evidence type="ECO:0000256" key="8">
    <source>
        <dbReference type="PIRSR" id="PIRSR001500-2"/>
    </source>
</evidence>
<evidence type="ECO:0000256" key="7">
    <source>
        <dbReference type="ARBA" id="ARBA00047848"/>
    </source>
</evidence>
<dbReference type="PANTHER" id="PTHR21022:SF19">
    <property type="entry name" value="PREPHENATE DEHYDRATASE-RELATED"/>
    <property type="match status" value="1"/>
</dbReference>
<organism evidence="11 12">
    <name type="scientific">Duncaniella freteri</name>
    <dbReference type="NCBI Taxonomy" id="2530391"/>
    <lineage>
        <taxon>Bacteria</taxon>
        <taxon>Pseudomonadati</taxon>
        <taxon>Bacteroidota</taxon>
        <taxon>Bacteroidia</taxon>
        <taxon>Bacteroidales</taxon>
        <taxon>Muribaculaceae</taxon>
        <taxon>Duncaniella</taxon>
    </lineage>
</organism>
<feature type="site" description="Essential for prephenate dehydratase activity" evidence="8">
    <location>
        <position position="174"/>
    </location>
</feature>
<dbReference type="SUPFAM" id="SSF53850">
    <property type="entry name" value="Periplasmic binding protein-like II"/>
    <property type="match status" value="1"/>
</dbReference>
<evidence type="ECO:0000256" key="6">
    <source>
        <dbReference type="ARBA" id="ARBA00023239"/>
    </source>
</evidence>
<dbReference type="UniPathway" id="UPA00121">
    <property type="reaction ID" value="UER00345"/>
</dbReference>
<dbReference type="InterPro" id="IPR045865">
    <property type="entry name" value="ACT-like_dom_sf"/>
</dbReference>
<evidence type="ECO:0000259" key="9">
    <source>
        <dbReference type="PROSITE" id="PS51171"/>
    </source>
</evidence>
<dbReference type="EC" id="4.2.1.51" evidence="2"/>
<dbReference type="CDD" id="cd04905">
    <property type="entry name" value="ACT_CM-PDT"/>
    <property type="match status" value="1"/>
</dbReference>
<evidence type="ECO:0000256" key="5">
    <source>
        <dbReference type="ARBA" id="ARBA00023222"/>
    </source>
</evidence>
<comment type="caution">
    <text evidence="11">The sequence shown here is derived from an EMBL/GenBank/DDBJ whole genome shotgun (WGS) entry which is preliminary data.</text>
</comment>
<evidence type="ECO:0000256" key="4">
    <source>
        <dbReference type="ARBA" id="ARBA00023141"/>
    </source>
</evidence>
<keyword evidence="4" id="KW-0057">Aromatic amino acid biosynthesis</keyword>
<comment type="catalytic activity">
    <reaction evidence="7">
        <text>prephenate + H(+) = 3-phenylpyruvate + CO2 + H2O</text>
        <dbReference type="Rhea" id="RHEA:21648"/>
        <dbReference type="ChEBI" id="CHEBI:15377"/>
        <dbReference type="ChEBI" id="CHEBI:15378"/>
        <dbReference type="ChEBI" id="CHEBI:16526"/>
        <dbReference type="ChEBI" id="CHEBI:18005"/>
        <dbReference type="ChEBI" id="CHEBI:29934"/>
        <dbReference type="EC" id="4.2.1.51"/>
    </reaction>
</comment>
<feature type="domain" description="Prephenate dehydratase" evidence="9">
    <location>
        <begin position="3"/>
        <end position="181"/>
    </location>
</feature>
<dbReference type="RefSeq" id="WP_135472506.1">
    <property type="nucleotide sequence ID" value="NZ_CASJDB010000028.1"/>
</dbReference>
<dbReference type="PROSITE" id="PS51671">
    <property type="entry name" value="ACT"/>
    <property type="match status" value="1"/>
</dbReference>
<comment type="pathway">
    <text evidence="1">Amino-acid biosynthesis; L-phenylalanine biosynthesis; phenylpyruvate from prephenate: step 1/1.</text>
</comment>
<keyword evidence="6" id="KW-0456">Lyase</keyword>
<gene>
    <name evidence="11" type="ORF">EZ315_13265</name>
</gene>
<dbReference type="PANTHER" id="PTHR21022">
    <property type="entry name" value="PREPHENATE DEHYDRATASE P PROTEIN"/>
    <property type="match status" value="1"/>
</dbReference>
<dbReference type="AlphaFoldDB" id="A0A4Z0V4Q8"/>
<sequence>MKKITIQGVAGCFHDAAAHLYFEGEEVETIPCESFPAMFDTLSSDSSLLGIMAVENTIAGPLLQNHELLRQSTLKVIGELKMRISHVLCALPGQEIDRLTEVNSHPMALMQCEQYLRRHPNLKIVERFDTAGSAEEIARDNLVGHAAVCGEYAAGLYGLDILERGIETNKRNFTRFLILADALTAGEIGPGEQDIDKASIVFTLPHTQGALSKILTILSFYDINLSKIQSTPIVGREWEYRFYVDLTFDSLLRLHQAIDAVRPLIRDLSILGEYSEAKVTH</sequence>
<evidence type="ECO:0000313" key="11">
    <source>
        <dbReference type="EMBL" id="TGG36796.1"/>
    </source>
</evidence>
<protein>
    <recommendedName>
        <fullName evidence="2">prephenate dehydratase</fullName>
        <ecNumber evidence="2">4.2.1.51</ecNumber>
    </recommendedName>
</protein>
<feature type="domain" description="ACT" evidence="10">
    <location>
        <begin position="199"/>
        <end position="275"/>
    </location>
</feature>
<keyword evidence="5" id="KW-0584">Phenylalanine biosynthesis</keyword>
<accession>A0A4Z0V4Q8</accession>
<keyword evidence="3" id="KW-0028">Amino-acid biosynthesis</keyword>
<evidence type="ECO:0000256" key="2">
    <source>
        <dbReference type="ARBA" id="ARBA00013147"/>
    </source>
</evidence>
<dbReference type="Gene3D" id="3.40.190.10">
    <property type="entry name" value="Periplasmic binding protein-like II"/>
    <property type="match status" value="2"/>
</dbReference>